<dbReference type="Proteomes" id="UP000183894">
    <property type="component" value="Unassembled WGS sequence"/>
</dbReference>
<dbReference type="EMBL" id="FOAD01000003">
    <property type="protein sequence ID" value="SEL17655.1"/>
    <property type="molecule type" value="Genomic_DNA"/>
</dbReference>
<name>A0A1H7N3X1_HALLR</name>
<proteinExistence type="predicted"/>
<sequence length="170" mass="19004">MNEQDAIQQILSELDAALPAEVGVRTAGGDMEATPPYVVVRWRSDRLSDENGANPFADFTRNGSGDATGREFHQYFEFTADCVVRTYDEGDRDTYLDLIDDAFLPYEYDSSAFNPDTADWRVGGSEPRSNPVVEPDWYEGGKVLKFKYVKRVSQSADTLTSTTNNIHADL</sequence>
<dbReference type="AlphaFoldDB" id="A0A1H7N3X1"/>
<accession>A0A1H7N3X1</accession>
<dbReference type="RefSeq" id="WP_074793211.1">
    <property type="nucleotide sequence ID" value="NZ_FOAD01000003.1"/>
</dbReference>
<evidence type="ECO:0000313" key="2">
    <source>
        <dbReference type="Proteomes" id="UP000183894"/>
    </source>
</evidence>
<organism evidence="1 2">
    <name type="scientific">Haloferax larsenii</name>
    <dbReference type="NCBI Taxonomy" id="302484"/>
    <lineage>
        <taxon>Archaea</taxon>
        <taxon>Methanobacteriati</taxon>
        <taxon>Methanobacteriota</taxon>
        <taxon>Stenosarchaea group</taxon>
        <taxon>Halobacteria</taxon>
        <taxon>Halobacteriales</taxon>
        <taxon>Haloferacaceae</taxon>
        <taxon>Haloferax</taxon>
    </lineage>
</organism>
<gene>
    <name evidence="1" type="ORF">SAMN04488691_103171</name>
</gene>
<reference evidence="1 2" key="1">
    <citation type="submission" date="2016-10" db="EMBL/GenBank/DDBJ databases">
        <authorList>
            <person name="de Groot N.N."/>
        </authorList>
    </citation>
    <scope>NUCLEOTIDE SEQUENCE [LARGE SCALE GENOMIC DNA]</scope>
    <source>
        <strain evidence="1 2">CDM_5</strain>
    </source>
</reference>
<evidence type="ECO:0000313" key="1">
    <source>
        <dbReference type="EMBL" id="SEL17655.1"/>
    </source>
</evidence>
<dbReference type="OrthoDB" id="346308at2157"/>
<protein>
    <submittedName>
        <fullName evidence="1">Uncharacterized protein</fullName>
    </submittedName>
</protein>